<dbReference type="Proteomes" id="UP000078447">
    <property type="component" value="Unassembled WGS sequence"/>
</dbReference>
<feature type="transmembrane region" description="Helical" evidence="1">
    <location>
        <begin position="6"/>
        <end position="29"/>
    </location>
</feature>
<evidence type="ECO:0000313" key="3">
    <source>
        <dbReference type="Proteomes" id="UP000078447"/>
    </source>
</evidence>
<feature type="transmembrane region" description="Helical" evidence="1">
    <location>
        <begin position="36"/>
        <end position="55"/>
    </location>
</feature>
<keyword evidence="3" id="KW-1185">Reference proteome</keyword>
<name>A0ABX2VAU5_9BACL</name>
<evidence type="ECO:0000313" key="2">
    <source>
        <dbReference type="EMBL" id="OAN15352.1"/>
    </source>
</evidence>
<accession>A0ABX2VAU5</accession>
<evidence type="ECO:0008006" key="4">
    <source>
        <dbReference type="Google" id="ProtNLM"/>
    </source>
</evidence>
<feature type="transmembrane region" description="Helical" evidence="1">
    <location>
        <begin position="116"/>
        <end position="138"/>
    </location>
</feature>
<dbReference type="RefSeq" id="WP_028106205.1">
    <property type="nucleotide sequence ID" value="NZ_LVVL01000001.1"/>
</dbReference>
<proteinExistence type="predicted"/>
<keyword evidence="1" id="KW-1133">Transmembrane helix</keyword>
<evidence type="ECO:0000256" key="1">
    <source>
        <dbReference type="SAM" id="Phobius"/>
    </source>
</evidence>
<dbReference type="EMBL" id="LVVL01000001">
    <property type="protein sequence ID" value="OAN15352.1"/>
    <property type="molecule type" value="Genomic_DNA"/>
</dbReference>
<organism evidence="2 3">
    <name type="scientific">Exiguobacterium undae</name>
    <dbReference type="NCBI Taxonomy" id="169177"/>
    <lineage>
        <taxon>Bacteria</taxon>
        <taxon>Bacillati</taxon>
        <taxon>Bacillota</taxon>
        <taxon>Bacilli</taxon>
        <taxon>Bacillales</taxon>
        <taxon>Bacillales Family XII. Incertae Sedis</taxon>
        <taxon>Exiguobacterium</taxon>
    </lineage>
</organism>
<feature type="transmembrane region" description="Helical" evidence="1">
    <location>
        <begin position="150"/>
        <end position="170"/>
    </location>
</feature>
<sequence length="175" mass="19934">MNGIAWGIIVCEIMFWVFILAGLIVRYGWRKQRLGLRLMAMSPVIDLVLLVLTVYDLRQGTEATWAHGVAAIYIGVSLAFGKSLIAWADQTYQRFILRKDVVRDVRSKAQREREGFVRHLTAFIIGSVLLAGMIFWIADFKQTEALLQTVQIWFLVLLVDGLIAVSYTIFPKRAD</sequence>
<keyword evidence="1" id="KW-0812">Transmembrane</keyword>
<reference evidence="2 3" key="1">
    <citation type="submission" date="2016-03" db="EMBL/GenBank/DDBJ databases">
        <authorList>
            <person name="Cho S.-Y."/>
            <person name="Lim S."/>
            <person name="Kim H."/>
            <person name="Soh E.H."/>
            <person name="Moon J.S."/>
        </authorList>
    </citation>
    <scope>NUCLEOTIDE SEQUENCE [LARGE SCALE GENOMIC DNA]</scope>
    <source>
        <strain evidence="2 3">KCTC 3810</strain>
    </source>
</reference>
<protein>
    <recommendedName>
        <fullName evidence="4">Integral inner membrane protein</fullName>
    </recommendedName>
</protein>
<feature type="transmembrane region" description="Helical" evidence="1">
    <location>
        <begin position="67"/>
        <end position="88"/>
    </location>
</feature>
<keyword evidence="1" id="KW-0472">Membrane</keyword>
<comment type="caution">
    <text evidence="2">The sequence shown here is derived from an EMBL/GenBank/DDBJ whole genome shotgun (WGS) entry which is preliminary data.</text>
</comment>
<gene>
    <name evidence="2" type="ORF">A3783_05295</name>
</gene>